<dbReference type="Proteomes" id="UP001147747">
    <property type="component" value="Unassembled WGS sequence"/>
</dbReference>
<reference evidence="1" key="1">
    <citation type="submission" date="2022-12" db="EMBL/GenBank/DDBJ databases">
        <authorList>
            <person name="Petersen C."/>
        </authorList>
    </citation>
    <scope>NUCLEOTIDE SEQUENCE</scope>
    <source>
        <strain evidence="1">IBT 29677</strain>
    </source>
</reference>
<evidence type="ECO:0000313" key="2">
    <source>
        <dbReference type="Proteomes" id="UP001147747"/>
    </source>
</evidence>
<organism evidence="1 2">
    <name type="scientific">Penicillium cosmopolitanum</name>
    <dbReference type="NCBI Taxonomy" id="1131564"/>
    <lineage>
        <taxon>Eukaryota</taxon>
        <taxon>Fungi</taxon>
        <taxon>Dikarya</taxon>
        <taxon>Ascomycota</taxon>
        <taxon>Pezizomycotina</taxon>
        <taxon>Eurotiomycetes</taxon>
        <taxon>Eurotiomycetidae</taxon>
        <taxon>Eurotiales</taxon>
        <taxon>Aspergillaceae</taxon>
        <taxon>Penicillium</taxon>
    </lineage>
</organism>
<evidence type="ECO:0000313" key="1">
    <source>
        <dbReference type="EMBL" id="KAJ5379000.1"/>
    </source>
</evidence>
<evidence type="ECO:0008006" key="3">
    <source>
        <dbReference type="Google" id="ProtNLM"/>
    </source>
</evidence>
<reference evidence="1" key="2">
    <citation type="journal article" date="2023" name="IMA Fungus">
        <title>Comparative genomic study of the Penicillium genus elucidates a diverse pangenome and 15 lateral gene transfer events.</title>
        <authorList>
            <person name="Petersen C."/>
            <person name="Sorensen T."/>
            <person name="Nielsen M.R."/>
            <person name="Sondergaard T.E."/>
            <person name="Sorensen J.L."/>
            <person name="Fitzpatrick D.A."/>
            <person name="Frisvad J.C."/>
            <person name="Nielsen K.L."/>
        </authorList>
    </citation>
    <scope>NUCLEOTIDE SEQUENCE</scope>
    <source>
        <strain evidence="1">IBT 29677</strain>
    </source>
</reference>
<protein>
    <recommendedName>
        <fullName evidence="3">Arrestin-like N-terminal domain-containing protein</fullName>
    </recommendedName>
</protein>
<name>A0A9W9VGV6_9EURO</name>
<sequence length="382" mass="42117">MPPTEDKGGDDLKIILSKPPPDGYLPCDTIVGRIVRSRSILATEAIITLSLYGRTKTNIKIKGKYSRDSRQLVKIGPRAIFKGALHLAEGSNEPLSLPFAVGIPLEPSTCRTSRNCGVSLIPLDQEHPGHHLFPGTFASLEPALSERAMCFVEYYITAHLQSVSSRHSESCEAVHRIIMRHPPDTLLGQPKLKVFEARGHIQSHHLMPGKEHTKLSFRQHMQTFVESSKVPDFHFRIILKAPLAIQLDNPEPFQLTVEVRPQLDRTSDILQDQMPSVVVSDIQMVLKQNTVLIGEGIFGGSATHAYWELVELGLSHAFRQKKSPITISTASEDPSVNIGEPFGLTLHQHGLASNGRILIGGKDISPSSSLITLAARMRLDGR</sequence>
<keyword evidence="2" id="KW-1185">Reference proteome</keyword>
<proteinExistence type="predicted"/>
<dbReference type="GeneID" id="81375736"/>
<comment type="caution">
    <text evidence="1">The sequence shown here is derived from an EMBL/GenBank/DDBJ whole genome shotgun (WGS) entry which is preliminary data.</text>
</comment>
<accession>A0A9W9VGV6</accession>
<dbReference type="OrthoDB" id="4342482at2759"/>
<dbReference type="EMBL" id="JAPZBU010000011">
    <property type="protein sequence ID" value="KAJ5379000.1"/>
    <property type="molecule type" value="Genomic_DNA"/>
</dbReference>
<dbReference type="AlphaFoldDB" id="A0A9W9VGV6"/>
<gene>
    <name evidence="1" type="ORF">N7509_012119</name>
</gene>
<dbReference type="RefSeq" id="XP_056482786.1">
    <property type="nucleotide sequence ID" value="XM_056636756.1"/>
</dbReference>